<keyword evidence="2" id="KW-1185">Reference proteome</keyword>
<reference evidence="1 2" key="1">
    <citation type="journal article" date="2019" name="Nat. Ecol. Evol.">
        <title>Megaphylogeny resolves global patterns of mushroom evolution.</title>
        <authorList>
            <person name="Varga T."/>
            <person name="Krizsan K."/>
            <person name="Foldi C."/>
            <person name="Dima B."/>
            <person name="Sanchez-Garcia M."/>
            <person name="Sanchez-Ramirez S."/>
            <person name="Szollosi G.J."/>
            <person name="Szarkandi J.G."/>
            <person name="Papp V."/>
            <person name="Albert L."/>
            <person name="Andreopoulos W."/>
            <person name="Angelini C."/>
            <person name="Antonin V."/>
            <person name="Barry K.W."/>
            <person name="Bougher N.L."/>
            <person name="Buchanan P."/>
            <person name="Buyck B."/>
            <person name="Bense V."/>
            <person name="Catcheside P."/>
            <person name="Chovatia M."/>
            <person name="Cooper J."/>
            <person name="Damon W."/>
            <person name="Desjardin D."/>
            <person name="Finy P."/>
            <person name="Geml J."/>
            <person name="Haridas S."/>
            <person name="Hughes K."/>
            <person name="Justo A."/>
            <person name="Karasinski D."/>
            <person name="Kautmanova I."/>
            <person name="Kiss B."/>
            <person name="Kocsube S."/>
            <person name="Kotiranta H."/>
            <person name="LaButti K.M."/>
            <person name="Lechner B.E."/>
            <person name="Liimatainen K."/>
            <person name="Lipzen A."/>
            <person name="Lukacs Z."/>
            <person name="Mihaltcheva S."/>
            <person name="Morgado L.N."/>
            <person name="Niskanen T."/>
            <person name="Noordeloos M.E."/>
            <person name="Ohm R.A."/>
            <person name="Ortiz-Santana B."/>
            <person name="Ovrebo C."/>
            <person name="Racz N."/>
            <person name="Riley R."/>
            <person name="Savchenko A."/>
            <person name="Shiryaev A."/>
            <person name="Soop K."/>
            <person name="Spirin V."/>
            <person name="Szebenyi C."/>
            <person name="Tomsovsky M."/>
            <person name="Tulloss R.E."/>
            <person name="Uehling J."/>
            <person name="Grigoriev I.V."/>
            <person name="Vagvolgyi C."/>
            <person name="Papp T."/>
            <person name="Martin F.M."/>
            <person name="Miettinen O."/>
            <person name="Hibbett D.S."/>
            <person name="Nagy L.G."/>
        </authorList>
    </citation>
    <scope>NUCLEOTIDE SEQUENCE [LARGE SCALE GENOMIC DNA]</scope>
    <source>
        <strain evidence="1 2">NL-1719</strain>
    </source>
</reference>
<proteinExistence type="predicted"/>
<organism evidence="1 2">
    <name type="scientific">Pluteus cervinus</name>
    <dbReference type="NCBI Taxonomy" id="181527"/>
    <lineage>
        <taxon>Eukaryota</taxon>
        <taxon>Fungi</taxon>
        <taxon>Dikarya</taxon>
        <taxon>Basidiomycota</taxon>
        <taxon>Agaricomycotina</taxon>
        <taxon>Agaricomycetes</taxon>
        <taxon>Agaricomycetidae</taxon>
        <taxon>Agaricales</taxon>
        <taxon>Pluteineae</taxon>
        <taxon>Pluteaceae</taxon>
        <taxon>Pluteus</taxon>
    </lineage>
</organism>
<evidence type="ECO:0000313" key="1">
    <source>
        <dbReference type="EMBL" id="TFK61705.1"/>
    </source>
</evidence>
<evidence type="ECO:0000313" key="2">
    <source>
        <dbReference type="Proteomes" id="UP000308600"/>
    </source>
</evidence>
<dbReference type="Proteomes" id="UP000308600">
    <property type="component" value="Unassembled WGS sequence"/>
</dbReference>
<gene>
    <name evidence="1" type="ORF">BDN72DRAFT_965005</name>
</gene>
<name>A0ACD3A7K4_9AGAR</name>
<accession>A0ACD3A7K4</accession>
<dbReference type="EMBL" id="ML208635">
    <property type="protein sequence ID" value="TFK61705.1"/>
    <property type="molecule type" value="Genomic_DNA"/>
</dbReference>
<sequence length="320" mass="36319">MYDWLLYHFLAKVALHPNSLSLPSDDDNYPPDVLALYGTFFGLAFVIFFITLYQYLSFSKSLSNGTREQPKRFFGTLRAATASIVVFHFLTAITGRIHPYEGDSQADIFVRLVLKLSDIYTYLSLIILLEYYQQSNVQLHSVTPDGPVLDSSVVFSSDRSKKYFYWSFAALVLVVDGAWEVLALVHLRIPNNEGVALAAFWTDQMHDLVLFPVATAYITAFAPKLFRLLSIHGLSPNPSIKIIAFDLVPNLIGLCFYRNFFTWVLREPEWRGNASLIQAIVDVFVRGCYYVFIMISLTGIGREVYQSARIELPSYPEGEA</sequence>
<protein>
    <submittedName>
        <fullName evidence="1">Uncharacterized protein</fullName>
    </submittedName>
</protein>